<protein>
    <submittedName>
        <fullName evidence="4">Uncharacterized protein</fullName>
    </submittedName>
</protein>
<accession>A0ABS7K515</accession>
<sequence length="187" mass="21855">MNRCERCDLNKAKVRFQMDEKSTYLCIHCYNELMAEELEVDLEQLIEIFSVKDYQGVSRTFYVERRVHPNGILLEATENVEFGYKFAVHGELNSNQQEMLYKLIEKTRKGTGEQQVETKFFPNGQAYNDILNDQIKGLIEYDETSDGTPIVIIDGKPFTWEEVGKMLMTYEGFQMKLTIYDPTDDVE</sequence>
<dbReference type="InterPro" id="IPR056130">
    <property type="entry name" value="DUF7713"/>
</dbReference>
<dbReference type="RefSeq" id="WP_221873538.1">
    <property type="nucleotide sequence ID" value="NZ_JACWFH010000012.1"/>
</dbReference>
<comment type="caution">
    <text evidence="4">The sequence shown here is derived from an EMBL/GenBank/DDBJ whole genome shotgun (WGS) entry which is preliminary data.</text>
</comment>
<evidence type="ECO:0000259" key="2">
    <source>
        <dbReference type="Pfam" id="PF24735"/>
    </source>
</evidence>
<evidence type="ECO:0000313" key="5">
    <source>
        <dbReference type="Proteomes" id="UP000769780"/>
    </source>
</evidence>
<dbReference type="InterPro" id="IPR056102">
    <property type="entry name" value="DUF7685"/>
</dbReference>
<reference evidence="4 5" key="1">
    <citation type="submission" date="2020-07" db="EMBL/GenBank/DDBJ databases">
        <title>Fungal Genomes of the International Space Station.</title>
        <authorList>
            <person name="Seuylemezian A."/>
            <person name="Singh N.K."/>
            <person name="Wood J."/>
            <person name="Venkateswaran K."/>
        </authorList>
    </citation>
    <scope>NUCLEOTIDE SEQUENCE [LARGE SCALE GENOMIC DNA]</scope>
    <source>
        <strain evidence="4 5">PL-B2</strain>
    </source>
</reference>
<gene>
    <name evidence="4" type="ORF">H0185_10970</name>
</gene>
<dbReference type="EMBL" id="JACWFH010000012">
    <property type="protein sequence ID" value="MBY0097315.1"/>
    <property type="molecule type" value="Genomic_DNA"/>
</dbReference>
<name>A0ABS7K515_9BACI</name>
<feature type="domain" description="DUF7686" evidence="2">
    <location>
        <begin position="44"/>
        <end position="110"/>
    </location>
</feature>
<dbReference type="Pfam" id="PF24734">
    <property type="entry name" value="DUF7685"/>
    <property type="match status" value="1"/>
</dbReference>
<feature type="domain" description="DUF7713" evidence="3">
    <location>
        <begin position="118"/>
        <end position="184"/>
    </location>
</feature>
<keyword evidence="5" id="KW-1185">Reference proteome</keyword>
<dbReference type="Proteomes" id="UP000769780">
    <property type="component" value="Unassembled WGS sequence"/>
</dbReference>
<evidence type="ECO:0000313" key="4">
    <source>
        <dbReference type="EMBL" id="MBY0097315.1"/>
    </source>
</evidence>
<organism evidence="4 5">
    <name type="scientific">Mesobacillus maritimus</name>
    <dbReference type="NCBI Taxonomy" id="1643336"/>
    <lineage>
        <taxon>Bacteria</taxon>
        <taxon>Bacillati</taxon>
        <taxon>Bacillota</taxon>
        <taxon>Bacilli</taxon>
        <taxon>Bacillales</taxon>
        <taxon>Bacillaceae</taxon>
        <taxon>Mesobacillus</taxon>
    </lineage>
</organism>
<dbReference type="Pfam" id="PF24735">
    <property type="entry name" value="DUF7686"/>
    <property type="match status" value="1"/>
</dbReference>
<feature type="domain" description="DUF7685" evidence="1">
    <location>
        <begin position="3"/>
        <end position="41"/>
    </location>
</feature>
<evidence type="ECO:0000259" key="1">
    <source>
        <dbReference type="Pfam" id="PF24734"/>
    </source>
</evidence>
<evidence type="ECO:0000259" key="3">
    <source>
        <dbReference type="Pfam" id="PF24828"/>
    </source>
</evidence>
<dbReference type="InterPro" id="IPR056103">
    <property type="entry name" value="DUF7686"/>
</dbReference>
<dbReference type="Pfam" id="PF24828">
    <property type="entry name" value="DUF7713"/>
    <property type="match status" value="1"/>
</dbReference>
<proteinExistence type="predicted"/>